<evidence type="ECO:0000313" key="2">
    <source>
        <dbReference type="Proteomes" id="UP000606274"/>
    </source>
</evidence>
<proteinExistence type="predicted"/>
<organism evidence="1 2">
    <name type="scientific">Silurus meridionalis</name>
    <name type="common">Southern catfish</name>
    <name type="synonym">Silurus soldatovi meridionalis</name>
    <dbReference type="NCBI Taxonomy" id="175797"/>
    <lineage>
        <taxon>Eukaryota</taxon>
        <taxon>Metazoa</taxon>
        <taxon>Chordata</taxon>
        <taxon>Craniata</taxon>
        <taxon>Vertebrata</taxon>
        <taxon>Euteleostomi</taxon>
        <taxon>Actinopterygii</taxon>
        <taxon>Neopterygii</taxon>
        <taxon>Teleostei</taxon>
        <taxon>Ostariophysi</taxon>
        <taxon>Siluriformes</taxon>
        <taxon>Siluridae</taxon>
        <taxon>Silurus</taxon>
    </lineage>
</organism>
<comment type="caution">
    <text evidence="1">The sequence shown here is derived from an EMBL/GenBank/DDBJ whole genome shotgun (WGS) entry which is preliminary data.</text>
</comment>
<dbReference type="EMBL" id="JABFDY010000009">
    <property type="protein sequence ID" value="KAF7703539.1"/>
    <property type="molecule type" value="Genomic_DNA"/>
</dbReference>
<dbReference type="Proteomes" id="UP000606274">
    <property type="component" value="Unassembled WGS sequence"/>
</dbReference>
<name>A0A8T0BA77_SILME</name>
<gene>
    <name evidence="1" type="ORF">HF521_022546</name>
</gene>
<dbReference type="AlphaFoldDB" id="A0A8T0BA77"/>
<evidence type="ECO:0000313" key="1">
    <source>
        <dbReference type="EMBL" id="KAF7703539.1"/>
    </source>
</evidence>
<keyword evidence="2" id="KW-1185">Reference proteome</keyword>
<accession>A0A8T0BA77</accession>
<reference evidence="1" key="1">
    <citation type="submission" date="2020-08" db="EMBL/GenBank/DDBJ databases">
        <title>Chromosome-level assembly of Southern catfish (Silurus meridionalis) provides insights into visual adaptation to the nocturnal and benthic lifestyles.</title>
        <authorList>
            <person name="Zhang Y."/>
            <person name="Wang D."/>
            <person name="Peng Z."/>
        </authorList>
    </citation>
    <scope>NUCLEOTIDE SEQUENCE</scope>
    <source>
        <strain evidence="1">SWU-2019-XX</strain>
        <tissue evidence="1">Muscle</tissue>
    </source>
</reference>
<sequence length="73" mass="8380">MLLESDRFTRFFLISVLIGGALTLPIVERERFQEDTPLDLLFDPKPVQDHFTPVDDYGVKPVPPHVPSYLLRA</sequence>
<protein>
    <submittedName>
        <fullName evidence="1">Uncharacterized protein</fullName>
    </submittedName>
</protein>